<protein>
    <submittedName>
        <fullName evidence="1">Uncharacterized protein</fullName>
    </submittedName>
</protein>
<accession>A0ABR1HH07</accession>
<gene>
    <name evidence="1" type="ORF">QQZ08_010499</name>
</gene>
<proteinExistence type="predicted"/>
<evidence type="ECO:0000313" key="1">
    <source>
        <dbReference type="EMBL" id="KAK7420299.1"/>
    </source>
</evidence>
<sequence>MAASEFPNTQYTSEQFVESSSAILFDFSGHANKVCLLHYRPYPDNQTTGEWLLAKGRRNCGESRAQRRFAR</sequence>
<keyword evidence="2" id="KW-1185">Reference proteome</keyword>
<dbReference type="EMBL" id="JAZAVK010000137">
    <property type="protein sequence ID" value="KAK7420299.1"/>
    <property type="molecule type" value="Genomic_DNA"/>
</dbReference>
<organism evidence="1 2">
    <name type="scientific">Neonectria magnoliae</name>
    <dbReference type="NCBI Taxonomy" id="2732573"/>
    <lineage>
        <taxon>Eukaryota</taxon>
        <taxon>Fungi</taxon>
        <taxon>Dikarya</taxon>
        <taxon>Ascomycota</taxon>
        <taxon>Pezizomycotina</taxon>
        <taxon>Sordariomycetes</taxon>
        <taxon>Hypocreomycetidae</taxon>
        <taxon>Hypocreales</taxon>
        <taxon>Nectriaceae</taxon>
        <taxon>Neonectria</taxon>
    </lineage>
</organism>
<evidence type="ECO:0000313" key="2">
    <source>
        <dbReference type="Proteomes" id="UP001498421"/>
    </source>
</evidence>
<reference evidence="1 2" key="1">
    <citation type="journal article" date="2025" name="Microbiol. Resour. Announc.">
        <title>Draft genome sequences for Neonectria magnoliae and Neonectria punicea, canker pathogens of Liriodendron tulipifera and Acer saccharum in West Virginia.</title>
        <authorList>
            <person name="Petronek H.M."/>
            <person name="Kasson M.T."/>
            <person name="Metheny A.M."/>
            <person name="Stauder C.M."/>
            <person name="Lovett B."/>
            <person name="Lynch S.C."/>
            <person name="Garnas J.R."/>
            <person name="Kasson L.R."/>
            <person name="Stajich J.E."/>
        </authorList>
    </citation>
    <scope>NUCLEOTIDE SEQUENCE [LARGE SCALE GENOMIC DNA]</scope>
    <source>
        <strain evidence="1 2">NRRL 64651</strain>
    </source>
</reference>
<comment type="caution">
    <text evidence="1">The sequence shown here is derived from an EMBL/GenBank/DDBJ whole genome shotgun (WGS) entry which is preliminary data.</text>
</comment>
<name>A0ABR1HH07_9HYPO</name>
<dbReference type="Proteomes" id="UP001498421">
    <property type="component" value="Unassembled WGS sequence"/>
</dbReference>